<dbReference type="PROSITE" id="PS50920">
    <property type="entry name" value="SOLCAR"/>
    <property type="match status" value="3"/>
</dbReference>
<dbReference type="GO" id="GO:0016020">
    <property type="term" value="C:membrane"/>
    <property type="evidence" value="ECO:0007669"/>
    <property type="project" value="UniProtKB-SubCell"/>
</dbReference>
<dbReference type="GO" id="GO:0055085">
    <property type="term" value="P:transmembrane transport"/>
    <property type="evidence" value="ECO:0007669"/>
    <property type="project" value="InterPro"/>
</dbReference>
<evidence type="ECO:0000256" key="7">
    <source>
        <dbReference type="RuleBase" id="RU000488"/>
    </source>
</evidence>
<feature type="region of interest" description="Disordered" evidence="8">
    <location>
        <begin position="205"/>
        <end position="263"/>
    </location>
</feature>
<dbReference type="AlphaFoldDB" id="A0A9W6BSV4"/>
<comment type="caution">
    <text evidence="9">The sequence shown here is derived from an EMBL/GenBank/DDBJ whole genome shotgun (WGS) entry which is preliminary data.</text>
</comment>
<evidence type="ECO:0000256" key="3">
    <source>
        <dbReference type="ARBA" id="ARBA00022692"/>
    </source>
</evidence>
<gene>
    <name evidence="9" type="primary">PLEST003068</name>
    <name evidence="9" type="ORF">PLESTB_001159800</name>
</gene>
<feature type="compositionally biased region" description="Basic residues" evidence="8">
    <location>
        <begin position="229"/>
        <end position="239"/>
    </location>
</feature>
<evidence type="ECO:0000256" key="2">
    <source>
        <dbReference type="ARBA" id="ARBA00022448"/>
    </source>
</evidence>
<feature type="repeat" description="Solcar" evidence="6">
    <location>
        <begin position="456"/>
        <end position="543"/>
    </location>
</feature>
<feature type="region of interest" description="Disordered" evidence="8">
    <location>
        <begin position="319"/>
        <end position="440"/>
    </location>
</feature>
<feature type="compositionally biased region" description="Low complexity" evidence="8">
    <location>
        <begin position="407"/>
        <end position="418"/>
    </location>
</feature>
<evidence type="ECO:0000256" key="8">
    <source>
        <dbReference type="SAM" id="MobiDB-lite"/>
    </source>
</evidence>
<evidence type="ECO:0000313" key="10">
    <source>
        <dbReference type="Proteomes" id="UP001165080"/>
    </source>
</evidence>
<organism evidence="9 10">
    <name type="scientific">Pleodorina starrii</name>
    <dbReference type="NCBI Taxonomy" id="330485"/>
    <lineage>
        <taxon>Eukaryota</taxon>
        <taxon>Viridiplantae</taxon>
        <taxon>Chlorophyta</taxon>
        <taxon>core chlorophytes</taxon>
        <taxon>Chlorophyceae</taxon>
        <taxon>CS clade</taxon>
        <taxon>Chlamydomonadales</taxon>
        <taxon>Volvocaceae</taxon>
        <taxon>Pleodorina</taxon>
    </lineage>
</organism>
<evidence type="ECO:0000313" key="9">
    <source>
        <dbReference type="EMBL" id="GLC56886.1"/>
    </source>
</evidence>
<dbReference type="InterPro" id="IPR023395">
    <property type="entry name" value="MCP_dom_sf"/>
</dbReference>
<feature type="compositionally biased region" description="Low complexity" evidence="8">
    <location>
        <begin position="365"/>
        <end position="377"/>
    </location>
</feature>
<dbReference type="Gene3D" id="1.50.40.10">
    <property type="entry name" value="Mitochondrial carrier domain"/>
    <property type="match status" value="2"/>
</dbReference>
<comment type="similarity">
    <text evidence="7">Belongs to the mitochondrial carrier (TC 2.A.29) family.</text>
</comment>
<dbReference type="PRINTS" id="PR00926">
    <property type="entry name" value="MITOCARRIER"/>
</dbReference>
<keyword evidence="2 7" id="KW-0813">Transport</keyword>
<evidence type="ECO:0000256" key="4">
    <source>
        <dbReference type="ARBA" id="ARBA00022737"/>
    </source>
</evidence>
<sequence length="547" mass="58178">MSARTAERVMPPLTQTASEALWGRSFTSTDASTSGRSSQITSSQRDDDDVVVLLSDETAASEAAPLVSHNAVKLAVCGGVSGAFAKTCTAPLARLTILYQVKGLAVAGAAGAGGQQLGVFAALRHIAATEGLTALWKGNLITIMHRIPYSSTNFFTYESTKRALQGRLQNESARSWAAGAVSGLVACTAAYPLDLLRTRIAAETPAPHCSTSTSGTSGSAAACGPPHQVLRRQHHHPHHPHPDHPQPHPHHHHHHPQQPSYRRVPSALRRILAEQGVRGLYKGLGATLVQVVPGLAFNFCFYDTFKRLALRQQAPLAGQQQQQPLQPLRHQQQQQGDLLLETPPASPSPSPSQEQQPGGLGPGQGPQQPASSCCQQSLHKIRQPEQQQQQQQAPFHEQWDPQVTHYPQEQQQQPRRQQAATGGSCSGSGGGGGARGSGSCNAGEVVAAPPLPSASPSPLTSAVCACLSGLCTSSLTFPLDVVRRRLQVYEHGALGRLRYLDVVRAVYSEGGAVAFYRGLGPELLKVLPGMAIAFSTYETMKRLTGAA</sequence>
<evidence type="ECO:0000256" key="6">
    <source>
        <dbReference type="PROSITE-ProRule" id="PRU00282"/>
    </source>
</evidence>
<name>A0A9W6BSV4_9CHLO</name>
<feature type="compositionally biased region" description="Low complexity" evidence="8">
    <location>
        <begin position="209"/>
        <end position="224"/>
    </location>
</feature>
<dbReference type="SUPFAM" id="SSF103506">
    <property type="entry name" value="Mitochondrial carrier"/>
    <property type="match status" value="1"/>
</dbReference>
<feature type="compositionally biased region" description="Gly residues" evidence="8">
    <location>
        <begin position="424"/>
        <end position="436"/>
    </location>
</feature>
<evidence type="ECO:0008006" key="11">
    <source>
        <dbReference type="Google" id="ProtNLM"/>
    </source>
</evidence>
<feature type="compositionally biased region" description="Basic residues" evidence="8">
    <location>
        <begin position="247"/>
        <end position="256"/>
    </location>
</feature>
<comment type="subcellular location">
    <subcellularLocation>
        <location evidence="1">Membrane</location>
        <topology evidence="1">Multi-pass membrane protein</topology>
    </subcellularLocation>
</comment>
<dbReference type="EMBL" id="BRXU01000017">
    <property type="protein sequence ID" value="GLC56886.1"/>
    <property type="molecule type" value="Genomic_DNA"/>
</dbReference>
<keyword evidence="4" id="KW-0677">Repeat</keyword>
<keyword evidence="10" id="KW-1185">Reference proteome</keyword>
<keyword evidence="5 6" id="KW-0472">Membrane</keyword>
<accession>A0A9W6BSV4</accession>
<dbReference type="OrthoDB" id="270584at2759"/>
<feature type="repeat" description="Solcar" evidence="6">
    <location>
        <begin position="170"/>
        <end position="308"/>
    </location>
</feature>
<dbReference type="InterPro" id="IPR002067">
    <property type="entry name" value="MCP"/>
</dbReference>
<feature type="compositionally biased region" description="Low complexity" evidence="8">
    <location>
        <begin position="319"/>
        <end position="340"/>
    </location>
</feature>
<protein>
    <recommendedName>
        <fullName evidence="11">Mitochondrial carrier domain-containing protein</fullName>
    </recommendedName>
</protein>
<evidence type="ECO:0000256" key="1">
    <source>
        <dbReference type="ARBA" id="ARBA00004141"/>
    </source>
</evidence>
<evidence type="ECO:0000256" key="5">
    <source>
        <dbReference type="ARBA" id="ARBA00023136"/>
    </source>
</evidence>
<feature type="repeat" description="Solcar" evidence="6">
    <location>
        <begin position="69"/>
        <end position="163"/>
    </location>
</feature>
<dbReference type="InterPro" id="IPR018108">
    <property type="entry name" value="MCP_transmembrane"/>
</dbReference>
<keyword evidence="3 6" id="KW-0812">Transmembrane</keyword>
<dbReference type="PANTHER" id="PTHR24089">
    <property type="entry name" value="SOLUTE CARRIER FAMILY 25"/>
    <property type="match status" value="1"/>
</dbReference>
<proteinExistence type="inferred from homology"/>
<dbReference type="Proteomes" id="UP001165080">
    <property type="component" value="Unassembled WGS sequence"/>
</dbReference>
<reference evidence="9 10" key="1">
    <citation type="journal article" date="2023" name="Commun. Biol.">
        <title>Reorganization of the ancestral sex-determining regions during the evolution of trioecy in Pleodorina starrii.</title>
        <authorList>
            <person name="Takahashi K."/>
            <person name="Suzuki S."/>
            <person name="Kawai-Toyooka H."/>
            <person name="Yamamoto K."/>
            <person name="Hamaji T."/>
            <person name="Ootsuki R."/>
            <person name="Yamaguchi H."/>
            <person name="Kawachi M."/>
            <person name="Higashiyama T."/>
            <person name="Nozaki H."/>
        </authorList>
    </citation>
    <scope>NUCLEOTIDE SEQUENCE [LARGE SCALE GENOMIC DNA]</scope>
    <source>
        <strain evidence="9 10">NIES-4479</strain>
    </source>
</reference>
<dbReference type="Pfam" id="PF00153">
    <property type="entry name" value="Mito_carr"/>
    <property type="match status" value="3"/>
</dbReference>